<feature type="transmembrane region" description="Helical" evidence="9">
    <location>
        <begin position="347"/>
        <end position="367"/>
    </location>
</feature>
<comment type="caution">
    <text evidence="10">The sequence shown here is derived from an EMBL/GenBank/DDBJ whole genome shotgun (WGS) entry which is preliminary data.</text>
</comment>
<keyword evidence="4 9" id="KW-0812">Transmembrane</keyword>
<evidence type="ECO:0000256" key="1">
    <source>
        <dbReference type="ARBA" id="ARBA00004651"/>
    </source>
</evidence>
<gene>
    <name evidence="9" type="primary">inx</name>
    <name evidence="10" type="ORF">OXX778_LOCUS14886</name>
</gene>
<evidence type="ECO:0000256" key="7">
    <source>
        <dbReference type="ARBA" id="ARBA00023136"/>
    </source>
</evidence>
<dbReference type="PROSITE" id="PS51013">
    <property type="entry name" value="PANNEXIN"/>
    <property type="match status" value="1"/>
</dbReference>
<dbReference type="OrthoDB" id="5867527at2759"/>
<dbReference type="AlphaFoldDB" id="A0A814EJN9"/>
<reference evidence="10" key="1">
    <citation type="submission" date="2021-02" db="EMBL/GenBank/DDBJ databases">
        <authorList>
            <person name="Nowell W R."/>
        </authorList>
    </citation>
    <scope>NUCLEOTIDE SEQUENCE</scope>
    <source>
        <strain evidence="10">Ploen Becks lab</strain>
    </source>
</reference>
<evidence type="ECO:0000256" key="2">
    <source>
        <dbReference type="ARBA" id="ARBA00022448"/>
    </source>
</evidence>
<dbReference type="InterPro" id="IPR000990">
    <property type="entry name" value="Innexin"/>
</dbReference>
<evidence type="ECO:0000313" key="11">
    <source>
        <dbReference type="Proteomes" id="UP000663879"/>
    </source>
</evidence>
<keyword evidence="2 9" id="KW-0813">Transport</keyword>
<dbReference type="GO" id="GO:0005921">
    <property type="term" value="C:gap junction"/>
    <property type="evidence" value="ECO:0007669"/>
    <property type="project" value="UniProtKB-UniRule"/>
</dbReference>
<evidence type="ECO:0000256" key="8">
    <source>
        <dbReference type="ARBA" id="ARBA00023303"/>
    </source>
</evidence>
<name>A0A814EJN9_9BILA</name>
<comment type="subcellular location">
    <subcellularLocation>
        <location evidence="1 9">Cell membrane</location>
        <topology evidence="1 9">Multi-pass membrane protein</topology>
    </subcellularLocation>
</comment>
<sequence>MEFVNTLRSLGVSRKHSQHNDDLFVDRLNHRYTVAIIVVFALVVTWGQYGGSPINCWVPGHFTGNYANYAEKICWVSSTYNVPISEELPKNESERKVKMLKYYQWTPFILLFQALLFYLPRMIWRSLNDKSGLDIQTLVDTVYKFNTDASKYADKQKLLNYMTNLFDNYVRAVKQPNDSDSVAVRLINREDTKLTKRKIPQNEDEDSKHETDSSDFVINEFEMEDNDDNLKSKSNSFLSSARRFSKILCITKGKRYGNYLLALFVFVKIFYTLNSFIQLFILNHFLGNDFLFLGLEVMNKVWNGEDWTQLERFPRVTMCDFKIREVGIVHRYTVQCVLSINLFNEKIFIFLWFWLCVVSIFNIFDLISWSYTLIINTHESYSYVKRRLNVLNSPIVNARKSDLNFDEKLYKSFVNNYLKEDGILALRLLSRNSQDLIVSELINSLFNLYKAEMRMNRRINDQKGNISS</sequence>
<accession>A0A814EJN9</accession>
<dbReference type="GO" id="GO:0005886">
    <property type="term" value="C:plasma membrane"/>
    <property type="evidence" value="ECO:0007669"/>
    <property type="project" value="UniProtKB-SubCell"/>
</dbReference>
<dbReference type="PANTHER" id="PTHR11893">
    <property type="entry name" value="INNEXIN"/>
    <property type="match status" value="1"/>
</dbReference>
<comment type="function">
    <text evidence="9">Structural component of the gap junctions.</text>
</comment>
<feature type="transmembrane region" description="Helical" evidence="9">
    <location>
        <begin position="102"/>
        <end position="120"/>
    </location>
</feature>
<evidence type="ECO:0000256" key="6">
    <source>
        <dbReference type="ARBA" id="ARBA00023065"/>
    </source>
</evidence>
<keyword evidence="7 9" id="KW-0472">Membrane</keyword>
<feature type="transmembrane region" description="Helical" evidence="9">
    <location>
        <begin position="32"/>
        <end position="49"/>
    </location>
</feature>
<dbReference type="Proteomes" id="UP000663879">
    <property type="component" value="Unassembled WGS sequence"/>
</dbReference>
<protein>
    <recommendedName>
        <fullName evidence="9">Innexin</fullName>
    </recommendedName>
</protein>
<keyword evidence="8 9" id="KW-0407">Ion channel</keyword>
<keyword evidence="5 9" id="KW-1133">Transmembrane helix</keyword>
<keyword evidence="3" id="KW-1003">Cell membrane</keyword>
<evidence type="ECO:0000313" key="10">
    <source>
        <dbReference type="EMBL" id="CAF0970334.1"/>
    </source>
</evidence>
<feature type="transmembrane region" description="Helical" evidence="9">
    <location>
        <begin position="259"/>
        <end position="281"/>
    </location>
</feature>
<evidence type="ECO:0000256" key="4">
    <source>
        <dbReference type="ARBA" id="ARBA00022692"/>
    </source>
</evidence>
<keyword evidence="6 9" id="KW-0406">Ion transport</keyword>
<dbReference type="EMBL" id="CAJNOC010003159">
    <property type="protein sequence ID" value="CAF0970334.1"/>
    <property type="molecule type" value="Genomic_DNA"/>
</dbReference>
<dbReference type="GO" id="GO:0034220">
    <property type="term" value="P:monoatomic ion transmembrane transport"/>
    <property type="evidence" value="ECO:0007669"/>
    <property type="project" value="UniProtKB-KW"/>
</dbReference>
<dbReference type="PRINTS" id="PR01262">
    <property type="entry name" value="INNEXIN"/>
</dbReference>
<evidence type="ECO:0000256" key="3">
    <source>
        <dbReference type="ARBA" id="ARBA00022475"/>
    </source>
</evidence>
<evidence type="ECO:0000256" key="9">
    <source>
        <dbReference type="RuleBase" id="RU010713"/>
    </source>
</evidence>
<keyword evidence="11" id="KW-1185">Reference proteome</keyword>
<dbReference type="PANTHER" id="PTHR11893:SF36">
    <property type="entry name" value="INNEXIN-5"/>
    <property type="match status" value="1"/>
</dbReference>
<comment type="similarity">
    <text evidence="9">Belongs to the pannexin family.</text>
</comment>
<dbReference type="Pfam" id="PF00876">
    <property type="entry name" value="Innexin"/>
    <property type="match status" value="1"/>
</dbReference>
<organism evidence="10 11">
    <name type="scientific">Brachionus calyciflorus</name>
    <dbReference type="NCBI Taxonomy" id="104777"/>
    <lineage>
        <taxon>Eukaryota</taxon>
        <taxon>Metazoa</taxon>
        <taxon>Spiralia</taxon>
        <taxon>Gnathifera</taxon>
        <taxon>Rotifera</taxon>
        <taxon>Eurotatoria</taxon>
        <taxon>Monogononta</taxon>
        <taxon>Pseudotrocha</taxon>
        <taxon>Ploima</taxon>
        <taxon>Brachionidae</taxon>
        <taxon>Brachionus</taxon>
    </lineage>
</organism>
<evidence type="ECO:0000256" key="5">
    <source>
        <dbReference type="ARBA" id="ARBA00022989"/>
    </source>
</evidence>
<proteinExistence type="inferred from homology"/>